<evidence type="ECO:0000256" key="2">
    <source>
        <dbReference type="SAM" id="MobiDB-lite"/>
    </source>
</evidence>
<dbReference type="Pfam" id="PF02845">
    <property type="entry name" value="CUE"/>
    <property type="match status" value="1"/>
</dbReference>
<dbReference type="PANTHER" id="PTHR31245">
    <property type="entry name" value="UBIQUITIN SYSTEM COMPONENT CUE PROTEIN"/>
    <property type="match status" value="1"/>
</dbReference>
<dbReference type="InterPro" id="IPR003892">
    <property type="entry name" value="CUE"/>
</dbReference>
<dbReference type="PANTHER" id="PTHR31245:SF20">
    <property type="entry name" value="F18B13.13 PROTEIN"/>
    <property type="match status" value="1"/>
</dbReference>
<sequence length="286" mass="31883">MSAIVCGKRSFFEELPTTPAALSSSKRFRCSSTSPNRFSPPRNYNPFSSPSSSSLINFQQSDNNGPSSPALAHLQTMFPEMDIKLLEKALNESENLDSAIKSLNELRLGSVERNSTSAAVNTDLPTQGIEYNGENVVPSEDLRVNNLPKNGAEWVELFVNEMTSASDIDDAKARASRVLEVLEKSIRTQAGAAAADDLHKENMMLKKQMEDLIHENYILKRAVAIQNERLKEADNKNQELQSLKQLVSQYQERVSTLEVNNFTLAMHLKQAQQTSPIPGRFHPDVF</sequence>
<evidence type="ECO:0000259" key="3">
    <source>
        <dbReference type="PROSITE" id="PS51140"/>
    </source>
</evidence>
<feature type="compositionally biased region" description="Low complexity" evidence="2">
    <location>
        <begin position="30"/>
        <end position="54"/>
    </location>
</feature>
<comment type="caution">
    <text evidence="4">The sequence shown here is derived from an EMBL/GenBank/DDBJ whole genome shotgun (WGS) entry which is preliminary data.</text>
</comment>
<reference evidence="4 5" key="1">
    <citation type="submission" date="2020-10" db="EMBL/GenBank/DDBJ databases">
        <title>The Coptis chinensis genome and diversification of protoberbering-type alkaloids.</title>
        <authorList>
            <person name="Wang B."/>
            <person name="Shu S."/>
            <person name="Song C."/>
            <person name="Liu Y."/>
        </authorList>
    </citation>
    <scope>NUCLEOTIDE SEQUENCE [LARGE SCALE GENOMIC DNA]</scope>
    <source>
        <strain evidence="4">HL-2020</strain>
        <tissue evidence="4">Leaf</tissue>
    </source>
</reference>
<dbReference type="AlphaFoldDB" id="A0A835IGB0"/>
<proteinExistence type="predicted"/>
<dbReference type="GO" id="GO:0043130">
    <property type="term" value="F:ubiquitin binding"/>
    <property type="evidence" value="ECO:0007669"/>
    <property type="project" value="InterPro"/>
</dbReference>
<evidence type="ECO:0000256" key="1">
    <source>
        <dbReference type="SAM" id="Coils"/>
    </source>
</evidence>
<accession>A0A835IGB0</accession>
<protein>
    <recommendedName>
        <fullName evidence="3">CUE domain-containing protein</fullName>
    </recommendedName>
</protein>
<dbReference type="Proteomes" id="UP000631114">
    <property type="component" value="Unassembled WGS sequence"/>
</dbReference>
<keyword evidence="5" id="KW-1185">Reference proteome</keyword>
<feature type="coiled-coil region" evidence="1">
    <location>
        <begin position="195"/>
        <end position="260"/>
    </location>
</feature>
<feature type="compositionally biased region" description="Polar residues" evidence="2">
    <location>
        <begin position="55"/>
        <end position="67"/>
    </location>
</feature>
<dbReference type="EMBL" id="JADFTS010000003">
    <property type="protein sequence ID" value="KAF9615208.1"/>
    <property type="molecule type" value="Genomic_DNA"/>
</dbReference>
<dbReference type="Gene3D" id="1.10.8.10">
    <property type="entry name" value="DNA helicase RuvA subunit, C-terminal domain"/>
    <property type="match status" value="1"/>
</dbReference>
<evidence type="ECO:0000313" key="4">
    <source>
        <dbReference type="EMBL" id="KAF9615208.1"/>
    </source>
</evidence>
<organism evidence="4 5">
    <name type="scientific">Coptis chinensis</name>
    <dbReference type="NCBI Taxonomy" id="261450"/>
    <lineage>
        <taxon>Eukaryota</taxon>
        <taxon>Viridiplantae</taxon>
        <taxon>Streptophyta</taxon>
        <taxon>Embryophyta</taxon>
        <taxon>Tracheophyta</taxon>
        <taxon>Spermatophyta</taxon>
        <taxon>Magnoliopsida</taxon>
        <taxon>Ranunculales</taxon>
        <taxon>Ranunculaceae</taxon>
        <taxon>Coptidoideae</taxon>
        <taxon>Coptis</taxon>
    </lineage>
</organism>
<keyword evidence="1" id="KW-0175">Coiled coil</keyword>
<gene>
    <name evidence="4" type="ORF">IFM89_022470</name>
</gene>
<evidence type="ECO:0000313" key="5">
    <source>
        <dbReference type="Proteomes" id="UP000631114"/>
    </source>
</evidence>
<feature type="domain" description="CUE" evidence="3">
    <location>
        <begin position="66"/>
        <end position="108"/>
    </location>
</feature>
<dbReference type="PROSITE" id="PS51140">
    <property type="entry name" value="CUE"/>
    <property type="match status" value="1"/>
</dbReference>
<feature type="region of interest" description="Disordered" evidence="2">
    <location>
        <begin position="23"/>
        <end position="70"/>
    </location>
</feature>
<dbReference type="OrthoDB" id="440455at2759"/>
<name>A0A835IGB0_9MAGN</name>
<dbReference type="CDD" id="cd14279">
    <property type="entry name" value="CUE"/>
    <property type="match status" value="1"/>
</dbReference>